<keyword evidence="2" id="KW-1185">Reference proteome</keyword>
<comment type="caution">
    <text evidence="1">The sequence shown here is derived from an EMBL/GenBank/DDBJ whole genome shotgun (WGS) entry which is preliminary data.</text>
</comment>
<accession>A0A8J3CKU1</accession>
<keyword evidence="1" id="KW-0436">Ligase</keyword>
<dbReference type="PANTHER" id="PTHR36039:SF2">
    <property type="entry name" value="RNA LIGASE_CYCLIC NUCLEOTIDE PHOSPHODIESTERASE FAMILY PROTEIN"/>
    <property type="match status" value="1"/>
</dbReference>
<dbReference type="Pfam" id="PF13563">
    <property type="entry name" value="2_5_RNA_ligase2"/>
    <property type="match status" value="1"/>
</dbReference>
<dbReference type="Proteomes" id="UP000637578">
    <property type="component" value="Unassembled WGS sequence"/>
</dbReference>
<evidence type="ECO:0000313" key="2">
    <source>
        <dbReference type="Proteomes" id="UP000637578"/>
    </source>
</evidence>
<dbReference type="SUPFAM" id="SSF55144">
    <property type="entry name" value="LigT-like"/>
    <property type="match status" value="1"/>
</dbReference>
<reference evidence="1" key="1">
    <citation type="journal article" date="2014" name="Int. J. Syst. Evol. Microbiol.">
        <title>Complete genome sequence of Corynebacterium casei LMG S-19264T (=DSM 44701T), isolated from a smear-ripened cheese.</title>
        <authorList>
            <consortium name="US DOE Joint Genome Institute (JGI-PGF)"/>
            <person name="Walter F."/>
            <person name="Albersmeier A."/>
            <person name="Kalinowski J."/>
            <person name="Ruckert C."/>
        </authorList>
    </citation>
    <scope>NUCLEOTIDE SEQUENCE</scope>
    <source>
        <strain evidence="1">CGMCC 4.5737</strain>
    </source>
</reference>
<protein>
    <submittedName>
        <fullName evidence="1">2'-5' RNA ligase</fullName>
    </submittedName>
</protein>
<name>A0A8J3CKU1_9PSEU</name>
<reference evidence="1" key="2">
    <citation type="submission" date="2020-09" db="EMBL/GenBank/DDBJ databases">
        <authorList>
            <person name="Sun Q."/>
            <person name="Zhou Y."/>
        </authorList>
    </citation>
    <scope>NUCLEOTIDE SEQUENCE</scope>
    <source>
        <strain evidence="1">CGMCC 4.5737</strain>
    </source>
</reference>
<gene>
    <name evidence="1" type="ORF">GCM10012275_57240</name>
</gene>
<evidence type="ECO:0000313" key="1">
    <source>
        <dbReference type="EMBL" id="GGM79211.1"/>
    </source>
</evidence>
<dbReference type="RefSeq" id="WP_189061536.1">
    <property type="nucleotide sequence ID" value="NZ_BMMK01000043.1"/>
</dbReference>
<dbReference type="InterPro" id="IPR009097">
    <property type="entry name" value="Cyclic_Pdiesterase"/>
</dbReference>
<dbReference type="GO" id="GO:0016874">
    <property type="term" value="F:ligase activity"/>
    <property type="evidence" value="ECO:0007669"/>
    <property type="project" value="UniProtKB-KW"/>
</dbReference>
<dbReference type="Gene3D" id="3.90.1140.10">
    <property type="entry name" value="Cyclic phosphodiesterase"/>
    <property type="match status" value="1"/>
</dbReference>
<dbReference type="PANTHER" id="PTHR36039">
    <property type="match status" value="1"/>
</dbReference>
<proteinExistence type="predicted"/>
<sequence>MALAVCLLFDRRSERALRALWDRLEARGVPTLRSHTHGLHHPHMSYVVLIDWDLDKVRAAVAALPDRGPFELAFDAVGAFRRGRISLVPAGPADLVVRQQAVVEAVRATGALVHQHYEIGRWLPHCALAPRAQLTQLADVAALVYDVLPLTVQVTRAALINSATGERWPLATLP</sequence>
<organism evidence="1 2">
    <name type="scientific">Longimycelium tulufanense</name>
    <dbReference type="NCBI Taxonomy" id="907463"/>
    <lineage>
        <taxon>Bacteria</taxon>
        <taxon>Bacillati</taxon>
        <taxon>Actinomycetota</taxon>
        <taxon>Actinomycetes</taxon>
        <taxon>Pseudonocardiales</taxon>
        <taxon>Pseudonocardiaceae</taxon>
        <taxon>Longimycelium</taxon>
    </lineage>
</organism>
<dbReference type="EMBL" id="BMMK01000043">
    <property type="protein sequence ID" value="GGM79211.1"/>
    <property type="molecule type" value="Genomic_DNA"/>
</dbReference>
<dbReference type="AlphaFoldDB" id="A0A8J3CKU1"/>